<accession>A0A5K3F211</accession>
<evidence type="ECO:0000313" key="1">
    <source>
        <dbReference type="WBParaSite" id="MCU_004806-RA"/>
    </source>
</evidence>
<name>A0A5K3F211_MESCO</name>
<organism evidence="1">
    <name type="scientific">Mesocestoides corti</name>
    <name type="common">Flatworm</name>
    <dbReference type="NCBI Taxonomy" id="53468"/>
    <lineage>
        <taxon>Eukaryota</taxon>
        <taxon>Metazoa</taxon>
        <taxon>Spiralia</taxon>
        <taxon>Lophotrochozoa</taxon>
        <taxon>Platyhelminthes</taxon>
        <taxon>Cestoda</taxon>
        <taxon>Eucestoda</taxon>
        <taxon>Cyclophyllidea</taxon>
        <taxon>Mesocestoididae</taxon>
        <taxon>Mesocestoides</taxon>
    </lineage>
</organism>
<dbReference type="AlphaFoldDB" id="A0A5K3F211"/>
<reference evidence="1" key="1">
    <citation type="submission" date="2019-11" db="UniProtKB">
        <authorList>
            <consortium name="WormBaseParasite"/>
        </authorList>
    </citation>
    <scope>IDENTIFICATION</scope>
</reference>
<proteinExistence type="predicted"/>
<protein>
    <submittedName>
        <fullName evidence="1">MATH domain-containing protein</fullName>
    </submittedName>
</protein>
<sequence>CDCEHDFRLRGVTWALNSSLGTKSPFPHEFFVSMAAIMKEPTREQDYRAEVI</sequence>
<dbReference type="WBParaSite" id="MCU_004806-RA">
    <property type="protein sequence ID" value="MCU_004806-RA"/>
    <property type="gene ID" value="MCU_004806"/>
</dbReference>